<sequence>MFSPPSNFASSFFLLFFLFSISHGFDTHLHFYFHEIVSGPNKTSFIVAGPNLTSHEFGDIVVFDNALRVGPDPNSKLIGRAQGMSVLASLSDQSVLTPINFVFTEGEYKGSTLTLFGRVPASGTAERTVVGGTGQFRLARGYAISSVLPEPLTGKVWKLDDFESYPALLVMFICNHCPFVKHLKKDIVKLTKFYMGKGLAAVAISSNSTITHPQDGPEFMAKEAKLFNYPFPYLFDESQEVARAFGAVCTPEFFLFKKDGRRPFELFYHGQFDDSRPSSNIPVTGRFFPKPDLSRAIDCVLSGQKLNFMQKPRFSIPAIKDIRVPYRIKEEIVAAMKFSTLLSLSTYNVHTMFMIVVCI</sequence>
<comment type="similarity">
    <text evidence="1">Belongs to the plant dirigent protein family.</text>
</comment>
<comment type="subunit">
    <text evidence="1">Homodimer.</text>
</comment>
<dbReference type="Pfam" id="PF00578">
    <property type="entry name" value="AhpC-TSA"/>
    <property type="match status" value="1"/>
</dbReference>
<dbReference type="Proteomes" id="UP000515123">
    <property type="component" value="Linkage group 1"/>
</dbReference>
<comment type="subcellular location">
    <subcellularLocation>
        <location evidence="1">Secreted</location>
        <location evidence="1">Extracellular space</location>
        <location evidence="1">Apoplast</location>
    </subcellularLocation>
</comment>
<comment type="function">
    <text evidence="1">Dirigent proteins impart stereoselectivity on the phenoxy radical-coupling reaction, yielding optically active lignans from two molecules of coniferyl alcohol in the biosynthesis of lignans, flavonolignans, and alkaloids and thus plays a central role in plant secondary metabolism.</text>
</comment>
<dbReference type="GO" id="GO:0016209">
    <property type="term" value="F:antioxidant activity"/>
    <property type="evidence" value="ECO:0007669"/>
    <property type="project" value="InterPro"/>
</dbReference>
<dbReference type="AlphaFoldDB" id="A0A6P5FE02"/>
<reference evidence="3" key="1">
    <citation type="journal article" date="2015" name="Nat. Genet.">
        <title>The pineapple genome and the evolution of CAM photosynthesis.</title>
        <authorList>
            <person name="Ming R."/>
            <person name="VanBuren R."/>
            <person name="Wai C.M."/>
            <person name="Tang H."/>
            <person name="Schatz M.C."/>
            <person name="Bowers J.E."/>
            <person name="Lyons E."/>
            <person name="Wang M.L."/>
            <person name="Chen J."/>
            <person name="Biggers E."/>
            <person name="Zhang J."/>
            <person name="Huang L."/>
            <person name="Zhang L."/>
            <person name="Miao W."/>
            <person name="Zhang J."/>
            <person name="Ye Z."/>
            <person name="Miao C."/>
            <person name="Lin Z."/>
            <person name="Wang H."/>
            <person name="Zhou H."/>
            <person name="Yim W.C."/>
            <person name="Priest H.D."/>
            <person name="Zheng C."/>
            <person name="Woodhouse M."/>
            <person name="Edger P.P."/>
            <person name="Guyot R."/>
            <person name="Guo H.B."/>
            <person name="Guo H."/>
            <person name="Zheng G."/>
            <person name="Singh R."/>
            <person name="Sharma A."/>
            <person name="Min X."/>
            <person name="Zheng Y."/>
            <person name="Lee H."/>
            <person name="Gurtowski J."/>
            <person name="Sedlazeck F.J."/>
            <person name="Harkess A."/>
            <person name="McKain M.R."/>
            <person name="Liao Z."/>
            <person name="Fang J."/>
            <person name="Liu J."/>
            <person name="Zhang X."/>
            <person name="Zhang Q."/>
            <person name="Hu W."/>
            <person name="Qin Y."/>
            <person name="Wang K."/>
            <person name="Chen L.Y."/>
            <person name="Shirley N."/>
            <person name="Lin Y.R."/>
            <person name="Liu L.Y."/>
            <person name="Hernandez A.G."/>
            <person name="Wright C.L."/>
            <person name="Bulone V."/>
            <person name="Tuskan G.A."/>
            <person name="Heath K."/>
            <person name="Zee F."/>
            <person name="Moore P.H."/>
            <person name="Sunkar R."/>
            <person name="Leebens-Mack J.H."/>
            <person name="Mockler T."/>
            <person name="Bennetzen J.L."/>
            <person name="Freeling M."/>
            <person name="Sankoff D."/>
            <person name="Paterson A.H."/>
            <person name="Zhu X."/>
            <person name="Yang X."/>
            <person name="Smith J.A."/>
            <person name="Cushman J.C."/>
            <person name="Paull R.E."/>
            <person name="Yu Q."/>
        </authorList>
    </citation>
    <scope>NUCLEOTIDE SEQUENCE [LARGE SCALE GENOMIC DNA]</scope>
    <source>
        <strain evidence="3">cv. F153</strain>
    </source>
</reference>
<feature type="domain" description="Thioredoxin" evidence="2">
    <location>
        <begin position="138"/>
        <end position="302"/>
    </location>
</feature>
<reference evidence="4" key="2">
    <citation type="submission" date="2025-08" db="UniProtKB">
        <authorList>
            <consortium name="RefSeq"/>
        </authorList>
    </citation>
    <scope>IDENTIFICATION</scope>
    <source>
        <tissue evidence="4">Leaf</tissue>
    </source>
</reference>
<dbReference type="InterPro" id="IPR036249">
    <property type="entry name" value="Thioredoxin-like_sf"/>
</dbReference>
<dbReference type="GeneID" id="109714125"/>
<dbReference type="CDD" id="cd02969">
    <property type="entry name" value="PRX_like1"/>
    <property type="match status" value="1"/>
</dbReference>
<proteinExistence type="inferred from homology"/>
<keyword evidence="1" id="KW-0732">Signal</keyword>
<protein>
    <recommendedName>
        <fullName evidence="1">Dirigent protein</fullName>
    </recommendedName>
</protein>
<keyword evidence="1" id="KW-0052">Apoplast</keyword>
<gene>
    <name evidence="4" type="primary">LOC109714125</name>
</gene>
<dbReference type="PANTHER" id="PTHR43640:SF1">
    <property type="entry name" value="THIOREDOXIN-DEPENDENT PEROXIREDOXIN"/>
    <property type="match status" value="1"/>
</dbReference>
<dbReference type="InterPro" id="IPR000866">
    <property type="entry name" value="AhpC/TSA"/>
</dbReference>
<dbReference type="PANTHER" id="PTHR43640">
    <property type="entry name" value="OS07G0260300 PROTEIN"/>
    <property type="match status" value="1"/>
</dbReference>
<feature type="chain" id="PRO_5028522331" description="Dirigent protein" evidence="1">
    <location>
        <begin position="25"/>
        <end position="359"/>
    </location>
</feature>
<dbReference type="InterPro" id="IPR047262">
    <property type="entry name" value="PRX-like1"/>
</dbReference>
<dbReference type="OrthoDB" id="1308at2759"/>
<evidence type="ECO:0000259" key="2">
    <source>
        <dbReference type="PROSITE" id="PS51352"/>
    </source>
</evidence>
<organism evidence="3 4">
    <name type="scientific">Ananas comosus</name>
    <name type="common">Pineapple</name>
    <name type="synonym">Ananas ananas</name>
    <dbReference type="NCBI Taxonomy" id="4615"/>
    <lineage>
        <taxon>Eukaryota</taxon>
        <taxon>Viridiplantae</taxon>
        <taxon>Streptophyta</taxon>
        <taxon>Embryophyta</taxon>
        <taxon>Tracheophyta</taxon>
        <taxon>Spermatophyta</taxon>
        <taxon>Magnoliopsida</taxon>
        <taxon>Liliopsida</taxon>
        <taxon>Poales</taxon>
        <taxon>Bromeliaceae</taxon>
        <taxon>Bromelioideae</taxon>
        <taxon>Ananas</taxon>
    </lineage>
</organism>
<evidence type="ECO:0000256" key="1">
    <source>
        <dbReference type="RuleBase" id="RU363099"/>
    </source>
</evidence>
<keyword evidence="3" id="KW-1185">Reference proteome</keyword>
<evidence type="ECO:0000313" key="4">
    <source>
        <dbReference type="RefSeq" id="XP_020094159.1"/>
    </source>
</evidence>
<dbReference type="PROSITE" id="PS51352">
    <property type="entry name" value="THIOREDOXIN_2"/>
    <property type="match status" value="1"/>
</dbReference>
<feature type="signal peptide" evidence="1">
    <location>
        <begin position="1"/>
        <end position="24"/>
    </location>
</feature>
<dbReference type="Pfam" id="PF03018">
    <property type="entry name" value="Dirigent"/>
    <property type="match status" value="1"/>
</dbReference>
<dbReference type="GO" id="GO:0048046">
    <property type="term" value="C:apoplast"/>
    <property type="evidence" value="ECO:0007669"/>
    <property type="project" value="UniProtKB-SubCell"/>
</dbReference>
<evidence type="ECO:0000313" key="3">
    <source>
        <dbReference type="Proteomes" id="UP000515123"/>
    </source>
</evidence>
<accession>A0A6P5FE02</accession>
<dbReference type="GO" id="GO:0016491">
    <property type="term" value="F:oxidoreductase activity"/>
    <property type="evidence" value="ECO:0007669"/>
    <property type="project" value="InterPro"/>
</dbReference>
<keyword evidence="1" id="KW-0964">Secreted</keyword>
<dbReference type="Gene3D" id="3.40.30.10">
    <property type="entry name" value="Glutaredoxin"/>
    <property type="match status" value="1"/>
</dbReference>
<dbReference type="SUPFAM" id="SSF52833">
    <property type="entry name" value="Thioredoxin-like"/>
    <property type="match status" value="1"/>
</dbReference>
<dbReference type="InterPro" id="IPR013766">
    <property type="entry name" value="Thioredoxin_domain"/>
</dbReference>
<dbReference type="RefSeq" id="XP_020094159.1">
    <property type="nucleotide sequence ID" value="XM_020238570.1"/>
</dbReference>
<dbReference type="InterPro" id="IPR004265">
    <property type="entry name" value="Dirigent"/>
</dbReference>
<name>A0A6P5FE02_ANACO</name>